<dbReference type="Gene3D" id="3.20.20.30">
    <property type="entry name" value="Luciferase-like domain"/>
    <property type="match status" value="1"/>
</dbReference>
<sequence>MKLTIIREACNMGKGMVLGTMIHGAGERRTDWRHPAIPADASVDFDFYKDQALVSERGKFDFVFVADAMYITPQSAPHYLNRFEPLTILSALAAVTSRIGLVATLSTTYSEPYAAARQLSSLDMLSGGRAGWNAVTSGLGGTALNFGHRRDMHPEHNIRYRMAAEFTEVVRKLWDSWEDDAFVRDKVSGEFFDPEKMHEADHDGEFFSVKGALNIARSPQGQPVIFQAGKSEDGRRFAAETADVVFAIDGEIGAAREYYADMKKRAASAGRNPDELLVIQGISPIVAETEEKAFRIREELTATVSLEEALADLGRHFDHHDFSQYDPDAPFPDLNGLGANGFQSDTERIILGARRDGLTLREAAMREAAPRTPFIGTPEQVAERIGEWYRSGAADGFMLIANLPGLLESFVDGVVPILTERGLFRGEYENMTLRDHLGLPFRENRHARLKEASLV</sequence>
<proteinExistence type="inferred from homology"/>
<dbReference type="CDD" id="cd01095">
    <property type="entry name" value="Nitrilotriacetate_monoxgenase"/>
    <property type="match status" value="1"/>
</dbReference>
<dbReference type="GO" id="GO:0016705">
    <property type="term" value="F:oxidoreductase activity, acting on paired donors, with incorporation or reduction of molecular oxygen"/>
    <property type="evidence" value="ECO:0007669"/>
    <property type="project" value="InterPro"/>
</dbReference>
<dbReference type="PANTHER" id="PTHR30011:SF16">
    <property type="entry name" value="C2H2 FINGER DOMAIN TRANSCRIPTION FACTOR (EUROFUNG)-RELATED"/>
    <property type="match status" value="1"/>
</dbReference>
<protein>
    <submittedName>
        <fullName evidence="8">FMN-dependent oxidoreductase, nitrilotriacetate monooxygenase family</fullName>
    </submittedName>
</protein>
<dbReference type="Pfam" id="PF00296">
    <property type="entry name" value="Bac_luciferase"/>
    <property type="match status" value="1"/>
</dbReference>
<evidence type="ECO:0000256" key="2">
    <source>
        <dbReference type="ARBA" id="ARBA00022643"/>
    </source>
</evidence>
<keyword evidence="4 8" id="KW-0503">Monooxygenase</keyword>
<feature type="binding site" evidence="6">
    <location>
        <position position="156"/>
    </location>
    <ligand>
        <name>FMN</name>
        <dbReference type="ChEBI" id="CHEBI:58210"/>
    </ligand>
</feature>
<evidence type="ECO:0000313" key="9">
    <source>
        <dbReference type="Proteomes" id="UP000198823"/>
    </source>
</evidence>
<keyword evidence="3" id="KW-0560">Oxidoreductase</keyword>
<evidence type="ECO:0000256" key="4">
    <source>
        <dbReference type="ARBA" id="ARBA00023033"/>
    </source>
</evidence>
<name>A0A1G6Z1G1_9BACL</name>
<dbReference type="InterPro" id="IPR051260">
    <property type="entry name" value="Diverse_substr_monoxygenases"/>
</dbReference>
<feature type="domain" description="Luciferase-like" evidence="7">
    <location>
        <begin position="38"/>
        <end position="393"/>
    </location>
</feature>
<dbReference type="STRING" id="426756.SAMN04488126_102169"/>
<dbReference type="PANTHER" id="PTHR30011">
    <property type="entry name" value="ALKANESULFONATE MONOOXYGENASE-RELATED"/>
    <property type="match status" value="1"/>
</dbReference>
<dbReference type="GO" id="GO:0004497">
    <property type="term" value="F:monooxygenase activity"/>
    <property type="evidence" value="ECO:0007669"/>
    <property type="project" value="UniProtKB-KW"/>
</dbReference>
<dbReference type="EMBL" id="FNAR01000002">
    <property type="protein sequence ID" value="SDD96584.1"/>
    <property type="molecule type" value="Genomic_DNA"/>
</dbReference>
<evidence type="ECO:0000256" key="1">
    <source>
        <dbReference type="ARBA" id="ARBA00022630"/>
    </source>
</evidence>
<evidence type="ECO:0000313" key="8">
    <source>
        <dbReference type="EMBL" id="SDD96584.1"/>
    </source>
</evidence>
<dbReference type="SUPFAM" id="SSF51679">
    <property type="entry name" value="Bacterial luciferase-like"/>
    <property type="match status" value="1"/>
</dbReference>
<comment type="similarity">
    <text evidence="5">Belongs to the NtaA/SnaA/DszA monooxygenase family.</text>
</comment>
<organism evidence="8 9">
    <name type="scientific">Bhargavaea beijingensis</name>
    <dbReference type="NCBI Taxonomy" id="426756"/>
    <lineage>
        <taxon>Bacteria</taxon>
        <taxon>Bacillati</taxon>
        <taxon>Bacillota</taxon>
        <taxon>Bacilli</taxon>
        <taxon>Bacillales</taxon>
        <taxon>Caryophanaceae</taxon>
        <taxon>Bhargavaea</taxon>
    </lineage>
</organism>
<keyword evidence="1 6" id="KW-0285">Flavoprotein</keyword>
<feature type="binding site" evidence="6">
    <location>
        <position position="160"/>
    </location>
    <ligand>
        <name>FMN</name>
        <dbReference type="ChEBI" id="CHEBI:58210"/>
    </ligand>
</feature>
<gene>
    <name evidence="8" type="ORF">SAMN04488126_102169</name>
</gene>
<dbReference type="NCBIfam" id="TIGR03860">
    <property type="entry name" value="FMN_nitrolo"/>
    <property type="match status" value="1"/>
</dbReference>
<feature type="binding site" evidence="6">
    <location>
        <position position="104"/>
    </location>
    <ligand>
        <name>FMN</name>
        <dbReference type="ChEBI" id="CHEBI:58210"/>
    </ligand>
</feature>
<evidence type="ECO:0000256" key="5">
    <source>
        <dbReference type="ARBA" id="ARBA00033748"/>
    </source>
</evidence>
<dbReference type="PIRSF" id="PIRSF000337">
    <property type="entry name" value="NTA_MOA"/>
    <property type="match status" value="1"/>
</dbReference>
<dbReference type="InterPro" id="IPR011251">
    <property type="entry name" value="Luciferase-like_dom"/>
</dbReference>
<accession>A0A1G6Z1G1</accession>
<dbReference type="AlphaFoldDB" id="A0A1G6Z1G1"/>
<reference evidence="8 9" key="1">
    <citation type="submission" date="2016-10" db="EMBL/GenBank/DDBJ databases">
        <authorList>
            <person name="de Groot N.N."/>
        </authorList>
    </citation>
    <scope>NUCLEOTIDE SEQUENCE [LARGE SCALE GENOMIC DNA]</scope>
    <source>
        <strain evidence="8 9">CGMCC 1.6762</strain>
    </source>
</reference>
<dbReference type="Proteomes" id="UP000198823">
    <property type="component" value="Unassembled WGS sequence"/>
</dbReference>
<dbReference type="InterPro" id="IPR036661">
    <property type="entry name" value="Luciferase-like_sf"/>
</dbReference>
<evidence type="ECO:0000256" key="3">
    <source>
        <dbReference type="ARBA" id="ARBA00023002"/>
    </source>
</evidence>
<keyword evidence="2 6" id="KW-0288">FMN</keyword>
<evidence type="ECO:0000256" key="6">
    <source>
        <dbReference type="PIRSR" id="PIRSR000337-1"/>
    </source>
</evidence>
<evidence type="ECO:0000259" key="7">
    <source>
        <dbReference type="Pfam" id="PF00296"/>
    </source>
</evidence>
<dbReference type="InterPro" id="IPR016215">
    <property type="entry name" value="NTA_MOA"/>
</dbReference>
<feature type="binding site" evidence="6">
    <location>
        <position position="231"/>
    </location>
    <ligand>
        <name>FMN</name>
        <dbReference type="ChEBI" id="CHEBI:58210"/>
    </ligand>
</feature>
<feature type="binding site" evidence="6">
    <location>
        <position position="67"/>
    </location>
    <ligand>
        <name>FMN</name>
        <dbReference type="ChEBI" id="CHEBI:58210"/>
    </ligand>
</feature>